<feature type="transmembrane region" description="Helical" evidence="4">
    <location>
        <begin position="39"/>
        <end position="58"/>
    </location>
</feature>
<evidence type="ECO:0000256" key="4">
    <source>
        <dbReference type="SAM" id="Phobius"/>
    </source>
</evidence>
<feature type="transmembrane region" description="Helical" evidence="4">
    <location>
        <begin position="64"/>
        <end position="84"/>
    </location>
</feature>
<name>A0A081K6Z3_9GAMM</name>
<dbReference type="RefSeq" id="WP_020584590.1">
    <property type="nucleotide sequence ID" value="NZ_JOJP01000001.1"/>
</dbReference>
<evidence type="ECO:0000256" key="1">
    <source>
        <dbReference type="ARBA" id="ARBA00000022"/>
    </source>
</evidence>
<sequence length="297" mass="32395">MNPTHSHPITSTGTSPHAPPDDSKNATSSGSWKGFLVKVIKTALPLVLGCLGAAAFSVAAPAGWAFWAGACILTGLVTTLYLGYRALSEYKIDKIPTASQTPPTPSAQNLLSAANKSGKHQAYQIYKNQYHPTLMSIPDKTGFYDKGQPLYSLTNYHKGQNPITIDGVGWPTAEHYFQCAKFKVGSSSWSTIKNNPSPDHARVHAGNHFKPHNPDCLHGGNGHAWGAEKDRVMWKTLTHKAVDDLQYRTELIGTGNSVLFENSPVDYYWGIGQNGSGQNTLGYMHMAIRDMIRRGEL</sequence>
<evidence type="ECO:0000313" key="6">
    <source>
        <dbReference type="EMBL" id="KEI69919.1"/>
    </source>
</evidence>
<dbReference type="eggNOG" id="COG3236">
    <property type="taxonomic scope" value="Bacteria"/>
</dbReference>
<dbReference type="InterPro" id="IPR012816">
    <property type="entry name" value="NADAR"/>
</dbReference>
<dbReference type="Gene3D" id="1.10.357.40">
    <property type="entry name" value="YbiA-like"/>
    <property type="match status" value="1"/>
</dbReference>
<feature type="region of interest" description="Disordered" evidence="3">
    <location>
        <begin position="1"/>
        <end position="26"/>
    </location>
</feature>
<dbReference type="SUPFAM" id="SSF143990">
    <property type="entry name" value="YbiA-like"/>
    <property type="match status" value="1"/>
</dbReference>
<dbReference type="InterPro" id="IPR037238">
    <property type="entry name" value="YbiA-like_sf"/>
</dbReference>
<evidence type="ECO:0000256" key="2">
    <source>
        <dbReference type="ARBA" id="ARBA00000751"/>
    </source>
</evidence>
<dbReference type="STRING" id="305900.GV64_03425"/>
<evidence type="ECO:0000313" key="7">
    <source>
        <dbReference type="Proteomes" id="UP000027997"/>
    </source>
</evidence>
<dbReference type="Pfam" id="PF08719">
    <property type="entry name" value="NADAR"/>
    <property type="match status" value="1"/>
</dbReference>
<keyword evidence="7" id="KW-1185">Reference proteome</keyword>
<feature type="domain" description="NADAR" evidence="5">
    <location>
        <begin position="143"/>
        <end position="293"/>
    </location>
</feature>
<accession>A0A081K6Z3</accession>
<dbReference type="CDD" id="cd15457">
    <property type="entry name" value="NADAR"/>
    <property type="match status" value="1"/>
</dbReference>
<gene>
    <name evidence="6" type="ORF">GV64_03425</name>
</gene>
<comment type="caution">
    <text evidence="6">The sequence shown here is derived from an EMBL/GenBank/DDBJ whole genome shotgun (WGS) entry which is preliminary data.</text>
</comment>
<dbReference type="NCBIfam" id="TIGR02464">
    <property type="entry name" value="ribofla_fusion"/>
    <property type="match status" value="1"/>
</dbReference>
<proteinExistence type="predicted"/>
<organism evidence="6 7">
    <name type="scientific">Endozoicomonas elysicola</name>
    <dbReference type="NCBI Taxonomy" id="305900"/>
    <lineage>
        <taxon>Bacteria</taxon>
        <taxon>Pseudomonadati</taxon>
        <taxon>Pseudomonadota</taxon>
        <taxon>Gammaproteobacteria</taxon>
        <taxon>Oceanospirillales</taxon>
        <taxon>Endozoicomonadaceae</taxon>
        <taxon>Endozoicomonas</taxon>
    </lineage>
</organism>
<evidence type="ECO:0000259" key="5">
    <source>
        <dbReference type="Pfam" id="PF08719"/>
    </source>
</evidence>
<evidence type="ECO:0000256" key="3">
    <source>
        <dbReference type="SAM" id="MobiDB-lite"/>
    </source>
</evidence>
<keyword evidence="4" id="KW-0812">Transmembrane</keyword>
<keyword evidence="4" id="KW-0472">Membrane</keyword>
<keyword evidence="4" id="KW-1133">Transmembrane helix</keyword>
<dbReference type="AlphaFoldDB" id="A0A081K6Z3"/>
<dbReference type="EMBL" id="JOJP01000001">
    <property type="protein sequence ID" value="KEI69919.1"/>
    <property type="molecule type" value="Genomic_DNA"/>
</dbReference>
<feature type="compositionally biased region" description="Polar residues" evidence="3">
    <location>
        <begin position="1"/>
        <end position="15"/>
    </location>
</feature>
<protein>
    <recommendedName>
        <fullName evidence="5">NADAR domain-containing protein</fullName>
    </recommendedName>
</protein>
<reference evidence="6 7" key="1">
    <citation type="submission" date="2014-06" db="EMBL/GenBank/DDBJ databases">
        <title>Whole Genome Sequences of Three Symbiotic Endozoicomonas Bacteria.</title>
        <authorList>
            <person name="Neave M.J."/>
            <person name="Apprill A."/>
            <person name="Voolstra C.R."/>
        </authorList>
    </citation>
    <scope>NUCLEOTIDE SEQUENCE [LARGE SCALE GENOMIC DNA]</scope>
    <source>
        <strain evidence="6 7">DSM 22380</strain>
    </source>
</reference>
<comment type="catalytic activity">
    <reaction evidence="2">
        <text>2,5-diamino-6-hydroxy-4-(5-phosphoribosylamino)-pyrimidine + H2O = 2,5,6-triamino-4-hydroxypyrimidine + D-ribose 5-phosphate</text>
        <dbReference type="Rhea" id="RHEA:23436"/>
        <dbReference type="ChEBI" id="CHEBI:15377"/>
        <dbReference type="ChEBI" id="CHEBI:58614"/>
        <dbReference type="ChEBI" id="CHEBI:78346"/>
        <dbReference type="ChEBI" id="CHEBI:137796"/>
    </reaction>
</comment>
<dbReference type="Proteomes" id="UP000027997">
    <property type="component" value="Unassembled WGS sequence"/>
</dbReference>
<comment type="catalytic activity">
    <reaction evidence="1">
        <text>5-amino-6-(5-phospho-D-ribosylamino)uracil + H2O = 5,6-diaminouracil + D-ribose 5-phosphate</text>
        <dbReference type="Rhea" id="RHEA:55020"/>
        <dbReference type="ChEBI" id="CHEBI:15377"/>
        <dbReference type="ChEBI" id="CHEBI:46252"/>
        <dbReference type="ChEBI" id="CHEBI:58453"/>
        <dbReference type="ChEBI" id="CHEBI:78346"/>
    </reaction>
</comment>